<dbReference type="RefSeq" id="WP_343941246.1">
    <property type="nucleotide sequence ID" value="NZ_BAAAHP010000063.1"/>
</dbReference>
<evidence type="ECO:0000256" key="2">
    <source>
        <dbReference type="SAM" id="Phobius"/>
    </source>
</evidence>
<evidence type="ECO:0000259" key="3">
    <source>
        <dbReference type="Pfam" id="PF13628"/>
    </source>
</evidence>
<evidence type="ECO:0000313" key="4">
    <source>
        <dbReference type="EMBL" id="GAA0933008.1"/>
    </source>
</evidence>
<dbReference type="Pfam" id="PF13628">
    <property type="entry name" value="DUF4142"/>
    <property type="match status" value="1"/>
</dbReference>
<name>A0ABN1PUM4_9PSEU</name>
<organism evidence="4 5">
    <name type="scientific">Pseudonocardia zijingensis</name>
    <dbReference type="NCBI Taxonomy" id="153376"/>
    <lineage>
        <taxon>Bacteria</taxon>
        <taxon>Bacillati</taxon>
        <taxon>Actinomycetota</taxon>
        <taxon>Actinomycetes</taxon>
        <taxon>Pseudonocardiales</taxon>
        <taxon>Pseudonocardiaceae</taxon>
        <taxon>Pseudonocardia</taxon>
    </lineage>
</organism>
<sequence>MRTRTVRQVVMNAVAVVAVLGVVFGAVGACSSDQAQEPAPAAPDGTGAPGDASAGDGAGGAGGVGVLGAAGSAGAAMAALGGLGEAQGAAGNVRDLGAQYATNGQALVDKLQESAGGAVPAEPTPEQQATLADLRARSGDQFDQAWLRTAGQFQEQARDAANAVLADENASPEAKAAAQEALNKLDALAEGLQDASSSTGASAPTAVDAGSGGQAAGDVTSAAIGLVGFGALLLAGALWWRRRAA</sequence>
<feature type="region of interest" description="Disordered" evidence="1">
    <location>
        <begin position="195"/>
        <end position="214"/>
    </location>
</feature>
<dbReference type="EMBL" id="BAAAHP010000063">
    <property type="protein sequence ID" value="GAA0933008.1"/>
    <property type="molecule type" value="Genomic_DNA"/>
</dbReference>
<proteinExistence type="predicted"/>
<keyword evidence="5" id="KW-1185">Reference proteome</keyword>
<keyword evidence="2" id="KW-0812">Transmembrane</keyword>
<accession>A0ABN1PUM4</accession>
<keyword evidence="2" id="KW-0472">Membrane</keyword>
<dbReference type="PROSITE" id="PS51257">
    <property type="entry name" value="PROKAR_LIPOPROTEIN"/>
    <property type="match status" value="1"/>
</dbReference>
<evidence type="ECO:0000313" key="5">
    <source>
        <dbReference type="Proteomes" id="UP001499967"/>
    </source>
</evidence>
<dbReference type="Proteomes" id="UP001499967">
    <property type="component" value="Unassembled WGS sequence"/>
</dbReference>
<feature type="compositionally biased region" description="Low complexity" evidence="1">
    <location>
        <begin position="195"/>
        <end position="206"/>
    </location>
</feature>
<dbReference type="InterPro" id="IPR025419">
    <property type="entry name" value="DUF4142"/>
</dbReference>
<gene>
    <name evidence="4" type="ORF">GCM10009559_22390</name>
</gene>
<evidence type="ECO:0000256" key="1">
    <source>
        <dbReference type="SAM" id="MobiDB-lite"/>
    </source>
</evidence>
<reference evidence="4 5" key="1">
    <citation type="journal article" date="2019" name="Int. J. Syst. Evol. Microbiol.">
        <title>The Global Catalogue of Microorganisms (GCM) 10K type strain sequencing project: providing services to taxonomists for standard genome sequencing and annotation.</title>
        <authorList>
            <consortium name="The Broad Institute Genomics Platform"/>
            <consortium name="The Broad Institute Genome Sequencing Center for Infectious Disease"/>
            <person name="Wu L."/>
            <person name="Ma J."/>
        </authorList>
    </citation>
    <scope>NUCLEOTIDE SEQUENCE [LARGE SCALE GENOMIC DNA]</scope>
    <source>
        <strain evidence="4 5">JCM 11117</strain>
    </source>
</reference>
<feature type="region of interest" description="Disordered" evidence="1">
    <location>
        <begin position="33"/>
        <end position="55"/>
    </location>
</feature>
<feature type="compositionally biased region" description="Low complexity" evidence="1">
    <location>
        <begin position="38"/>
        <end position="55"/>
    </location>
</feature>
<feature type="transmembrane region" description="Helical" evidence="2">
    <location>
        <begin position="222"/>
        <end position="240"/>
    </location>
</feature>
<comment type="caution">
    <text evidence="4">The sequence shown here is derived from an EMBL/GenBank/DDBJ whole genome shotgun (WGS) entry which is preliminary data.</text>
</comment>
<feature type="domain" description="DUF4142" evidence="3">
    <location>
        <begin position="69"/>
        <end position="190"/>
    </location>
</feature>
<keyword evidence="2" id="KW-1133">Transmembrane helix</keyword>
<protein>
    <recommendedName>
        <fullName evidence="3">DUF4142 domain-containing protein</fullName>
    </recommendedName>
</protein>